<dbReference type="EMBL" id="KQ085989">
    <property type="protein sequence ID" value="KLO11925.1"/>
    <property type="molecule type" value="Genomic_DNA"/>
</dbReference>
<accession>A0A0H2RIY4</accession>
<dbReference type="STRING" id="27342.A0A0H2RIY4"/>
<dbReference type="SUPFAM" id="SSF69572">
    <property type="entry name" value="Activating enzymes of the ubiquitin-like proteins"/>
    <property type="match status" value="1"/>
</dbReference>
<name>A0A0H2RIY4_9AGAM</name>
<evidence type="ECO:0000313" key="8">
    <source>
        <dbReference type="EMBL" id="KLO11925.1"/>
    </source>
</evidence>
<dbReference type="FunFam" id="3.40.50.720:FF:000475">
    <property type="entry name" value="NEDD8-activating enzyme E1 regulatory subunit"/>
    <property type="match status" value="1"/>
</dbReference>
<evidence type="ECO:0000313" key="9">
    <source>
        <dbReference type="Proteomes" id="UP000053477"/>
    </source>
</evidence>
<comment type="pathway">
    <text evidence="1 5">Protein modification; protein neddylation.</text>
</comment>
<protein>
    <recommendedName>
        <fullName evidence="3 5">NEDD8-activating enzyme E1 regulatory subunit</fullName>
    </recommendedName>
</protein>
<dbReference type="GO" id="GO:0005737">
    <property type="term" value="C:cytoplasm"/>
    <property type="evidence" value="ECO:0007669"/>
    <property type="project" value="TreeGrafter"/>
</dbReference>
<gene>
    <name evidence="8" type="ORF">SCHPADRAFT_876192</name>
</gene>
<dbReference type="Pfam" id="PF00899">
    <property type="entry name" value="ThiF"/>
    <property type="match status" value="1"/>
</dbReference>
<feature type="domain" description="THIF-type NAD/FAD binding fold" evidence="7">
    <location>
        <begin position="30"/>
        <end position="145"/>
    </location>
</feature>
<dbReference type="UniPathway" id="UPA00885"/>
<dbReference type="InterPro" id="IPR045886">
    <property type="entry name" value="ThiF/MoeB/HesA"/>
</dbReference>
<dbReference type="Gene3D" id="3.40.50.720">
    <property type="entry name" value="NAD(P)-binding Rossmann-like Domain"/>
    <property type="match status" value="1"/>
</dbReference>
<evidence type="ECO:0000259" key="7">
    <source>
        <dbReference type="Pfam" id="PF00899"/>
    </source>
</evidence>
<keyword evidence="4 5" id="KW-0833">Ubl conjugation pathway</keyword>
<evidence type="ECO:0000256" key="3">
    <source>
        <dbReference type="ARBA" id="ARBA00015407"/>
    </source>
</evidence>
<dbReference type="InterPro" id="IPR030667">
    <property type="entry name" value="APP-BP1"/>
</dbReference>
<dbReference type="InterPro" id="IPR035985">
    <property type="entry name" value="Ubiquitin-activating_enz"/>
</dbReference>
<evidence type="ECO:0000256" key="6">
    <source>
        <dbReference type="SAM" id="MobiDB-lite"/>
    </source>
</evidence>
<dbReference type="OrthoDB" id="1708823at2759"/>
<reference evidence="8 9" key="1">
    <citation type="submission" date="2015-04" db="EMBL/GenBank/DDBJ databases">
        <title>Complete genome sequence of Schizopora paradoxa KUC8140, a cosmopolitan wood degrader in East Asia.</title>
        <authorList>
            <consortium name="DOE Joint Genome Institute"/>
            <person name="Min B."/>
            <person name="Park H."/>
            <person name="Jang Y."/>
            <person name="Kim J.-J."/>
            <person name="Kim K.H."/>
            <person name="Pangilinan J."/>
            <person name="Lipzen A."/>
            <person name="Riley R."/>
            <person name="Grigoriev I.V."/>
            <person name="Spatafora J.W."/>
            <person name="Choi I.-G."/>
        </authorList>
    </citation>
    <scope>NUCLEOTIDE SEQUENCE [LARGE SCALE GENOMIC DNA]</scope>
    <source>
        <strain evidence="8 9">KUC8140</strain>
    </source>
</reference>
<dbReference type="FunCoup" id="A0A0H2RIY4">
    <property type="interactions" value="857"/>
</dbReference>
<dbReference type="Proteomes" id="UP000053477">
    <property type="component" value="Unassembled WGS sequence"/>
</dbReference>
<dbReference type="Gene3D" id="3.40.50.12550">
    <property type="entry name" value="Ubiquitin-activating enzyme E1, inactive adenylation domain, subdomain 2"/>
    <property type="match status" value="1"/>
</dbReference>
<evidence type="ECO:0000256" key="4">
    <source>
        <dbReference type="ARBA" id="ARBA00022786"/>
    </source>
</evidence>
<evidence type="ECO:0000256" key="2">
    <source>
        <dbReference type="ARBA" id="ARBA00006868"/>
    </source>
</evidence>
<dbReference type="AlphaFoldDB" id="A0A0H2RIY4"/>
<comment type="function">
    <text evidence="5">Regulatory subunit of the dimeric UBA3-ULA1 E1 enzyme.</text>
</comment>
<feature type="region of interest" description="Disordered" evidence="6">
    <location>
        <begin position="1"/>
        <end position="25"/>
    </location>
</feature>
<dbReference type="InterPro" id="IPR000594">
    <property type="entry name" value="ThiF_NAD_FAD-bd"/>
</dbReference>
<proteinExistence type="inferred from homology"/>
<evidence type="ECO:0000256" key="5">
    <source>
        <dbReference type="PIRNR" id="PIRNR039099"/>
    </source>
</evidence>
<dbReference type="PANTHER" id="PTHR10953:SF29">
    <property type="entry name" value="NEDD8-ACTIVATING ENZYME E1 REGULATORY SUBUNIT"/>
    <property type="match status" value="1"/>
</dbReference>
<dbReference type="InParanoid" id="A0A0H2RIY4"/>
<comment type="similarity">
    <text evidence="2 5">Belongs to the ubiquitin-activating E1 family. ULA1 subfamily.</text>
</comment>
<feature type="compositionally biased region" description="Polar residues" evidence="6">
    <location>
        <begin position="1"/>
        <end position="15"/>
    </location>
</feature>
<sequence length="547" mass="59555">MTSDSQDIESATTAMSPVITDAPDSKTRRYDRQLRLWAASGQSALESSRILVLSGTATSTSILKNLVLPGIGHFTILDDAKVSNEDAGNNFFLEGPESIGKPRASEAVRLLRELNESVDGAAELSDISSAIAKGASYFADYSLVIAHNIPYSQLNQLSEILWSDVTLPHLIIVRSAGFLAEFSIQFHEHTIIESHPEMPPSLRLDKPFPALLEHARSLDFENMDVTDHGHIPYAVILVRAMDDWKAKNGGKAPTTTAERDAFKKSIYAMKKKSDEENFDEAVTQFRRAFVETKVPMDVADLFQDQGLTSLTPQSSPFFHLLAALREFCSRPPHTLPLSAALPDMKADTKNYVHLQKLYKTQSEKEKDEFKEILAQSGIGVAGVEMGMVDDFVKNCHGLRILRGKRWGALDANPTALASALLSSPREAATHLALSSVSVLLEQTPQKAITTEAVTAHVLNLLPKGTELPSEVEEALGEVHVPSHSHLDESADLTVSVRSPTADLPNTAAFLGGIVAQEAIKMITKQYVPVNGICAIDLIGCTTGIVRV</sequence>
<dbReference type="PANTHER" id="PTHR10953">
    <property type="entry name" value="UBIQUITIN-ACTIVATING ENZYME E1"/>
    <property type="match status" value="1"/>
</dbReference>
<keyword evidence="9" id="KW-1185">Reference proteome</keyword>
<evidence type="ECO:0000256" key="1">
    <source>
        <dbReference type="ARBA" id="ARBA00005032"/>
    </source>
</evidence>
<organism evidence="8 9">
    <name type="scientific">Schizopora paradoxa</name>
    <dbReference type="NCBI Taxonomy" id="27342"/>
    <lineage>
        <taxon>Eukaryota</taxon>
        <taxon>Fungi</taxon>
        <taxon>Dikarya</taxon>
        <taxon>Basidiomycota</taxon>
        <taxon>Agaricomycotina</taxon>
        <taxon>Agaricomycetes</taxon>
        <taxon>Hymenochaetales</taxon>
        <taxon>Schizoporaceae</taxon>
        <taxon>Schizopora</taxon>
    </lineage>
</organism>
<dbReference type="GO" id="GO:0045116">
    <property type="term" value="P:protein neddylation"/>
    <property type="evidence" value="ECO:0007669"/>
    <property type="project" value="UniProtKB-UniRule"/>
</dbReference>
<dbReference type="PIRSF" id="PIRSF039099">
    <property type="entry name" value="APP-BP1"/>
    <property type="match status" value="1"/>
</dbReference>
<dbReference type="GO" id="GO:0019781">
    <property type="term" value="F:NEDD8 activating enzyme activity"/>
    <property type="evidence" value="ECO:0007669"/>
    <property type="project" value="UniProtKB-UniRule"/>
</dbReference>